<dbReference type="InterPro" id="IPR006637">
    <property type="entry name" value="ChW"/>
</dbReference>
<organism evidence="3 4">
    <name type="scientific">Gluconacetobacter liquefaciens</name>
    <name type="common">Acetobacter liquefaciens</name>
    <dbReference type="NCBI Taxonomy" id="89584"/>
    <lineage>
        <taxon>Bacteria</taxon>
        <taxon>Pseudomonadati</taxon>
        <taxon>Pseudomonadota</taxon>
        <taxon>Alphaproteobacteria</taxon>
        <taxon>Acetobacterales</taxon>
        <taxon>Acetobacteraceae</taxon>
        <taxon>Gluconacetobacter</taxon>
    </lineage>
</organism>
<dbReference type="OrthoDB" id="7282413at2"/>
<feature type="compositionally biased region" description="Low complexity" evidence="1">
    <location>
        <begin position="372"/>
        <end position="390"/>
    </location>
</feature>
<dbReference type="AlphaFoldDB" id="A0A370GBV8"/>
<comment type="caution">
    <text evidence="3">The sequence shown here is derived from an EMBL/GenBank/DDBJ whole genome shotgun (WGS) entry which is preliminary data.</text>
</comment>
<sequence>MPDSMTMDNPAQMTDLKVAGRLMTLDAGLYCIFHAAGGAAPTGTDLPGVRISRAPGPGGAGVGIATFDDEGWLGAARNAALVRVPGTVGQILITIYHDPARIAETPRLQVVRLADMAVAGPAPAMVPPQPGAVPPFPVAPSSTQPKLEPQGAKKRPAGELTAHIQRRGDVAASLMDWMGTPGSRNWIEGFAIAPAHLITAEDIEYQAVLGRGWLSPWASGGQFCGSRGMALPILGLRVRLKPQVAGRYHCRVSASFTDGSRVGPVTDGGVAEAESAAPLEAFRVEIVPVAVAERPDDREQALLAAATAVEMKAGHRPLDPMEAASPVVEAPPRTPRKRRVKTAGTAEEAPAEAEPVGEIPAAPVPKRRGKAARPAPENAEPAETVVPVEALHPGRGRKAAGSRVGLLKARRQMVARRRSRQET</sequence>
<proteinExistence type="predicted"/>
<dbReference type="EMBL" id="QQAW01000001">
    <property type="protein sequence ID" value="RDI40579.1"/>
    <property type="molecule type" value="Genomic_DNA"/>
</dbReference>
<feature type="compositionally biased region" description="Low complexity" evidence="1">
    <location>
        <begin position="342"/>
        <end position="361"/>
    </location>
</feature>
<evidence type="ECO:0000256" key="1">
    <source>
        <dbReference type="SAM" id="MobiDB-lite"/>
    </source>
</evidence>
<feature type="region of interest" description="Disordered" evidence="1">
    <location>
        <begin position="325"/>
        <end position="423"/>
    </location>
</feature>
<dbReference type="RefSeq" id="WP_114725492.1">
    <property type="nucleotide sequence ID" value="NZ_BJMI01000004.1"/>
</dbReference>
<feature type="compositionally biased region" description="Basic residues" evidence="1">
    <location>
        <begin position="408"/>
        <end position="423"/>
    </location>
</feature>
<name>A0A370GBV8_GLULI</name>
<accession>A0A370GBV8</accession>
<gene>
    <name evidence="3" type="ORF">C7453_101373</name>
    <name evidence="2" type="ORF">HLH32_01850</name>
</gene>
<evidence type="ECO:0000313" key="3">
    <source>
        <dbReference type="EMBL" id="RDI40579.1"/>
    </source>
</evidence>
<keyword evidence="4" id="KW-1185">Reference proteome</keyword>
<evidence type="ECO:0000313" key="5">
    <source>
        <dbReference type="Proteomes" id="UP000562982"/>
    </source>
</evidence>
<feature type="region of interest" description="Disordered" evidence="1">
    <location>
        <begin position="137"/>
        <end position="158"/>
    </location>
</feature>
<dbReference type="Proteomes" id="UP000254958">
    <property type="component" value="Unassembled WGS sequence"/>
</dbReference>
<dbReference type="Proteomes" id="UP000562982">
    <property type="component" value="Unassembled WGS sequence"/>
</dbReference>
<reference evidence="2 5" key="2">
    <citation type="submission" date="2020-04" db="EMBL/GenBank/DDBJ databases">
        <title>Description of novel Gluconacetobacter.</title>
        <authorList>
            <person name="Sombolestani A."/>
        </authorList>
    </citation>
    <scope>NUCLEOTIDE SEQUENCE [LARGE SCALE GENOMIC DNA]</scope>
    <source>
        <strain evidence="2 5">LMG 1382</strain>
    </source>
</reference>
<dbReference type="EMBL" id="JABEQI010000001">
    <property type="protein sequence ID" value="MBB2185149.1"/>
    <property type="molecule type" value="Genomic_DNA"/>
</dbReference>
<evidence type="ECO:0000313" key="2">
    <source>
        <dbReference type="EMBL" id="MBB2185149.1"/>
    </source>
</evidence>
<reference evidence="3 4" key="1">
    <citation type="submission" date="2018-07" db="EMBL/GenBank/DDBJ databases">
        <title>Genomic Encyclopedia of Type Strains, Phase IV (KMG-IV): sequencing the most valuable type-strain genomes for metagenomic binning, comparative biology and taxonomic classification.</title>
        <authorList>
            <person name="Goeker M."/>
        </authorList>
    </citation>
    <scope>NUCLEOTIDE SEQUENCE [LARGE SCALE GENOMIC DNA]</scope>
    <source>
        <strain evidence="3 4">DSM 5603</strain>
    </source>
</reference>
<evidence type="ECO:0000313" key="4">
    <source>
        <dbReference type="Proteomes" id="UP000254958"/>
    </source>
</evidence>
<protein>
    <submittedName>
        <fullName evidence="3">Hydrophobic W protein</fullName>
    </submittedName>
</protein>
<dbReference type="Pfam" id="PF07538">
    <property type="entry name" value="ChW"/>
    <property type="match status" value="1"/>
</dbReference>